<dbReference type="GO" id="GO:0004784">
    <property type="term" value="F:superoxide dismutase activity"/>
    <property type="evidence" value="ECO:0007669"/>
    <property type="project" value="UniProtKB-EC"/>
</dbReference>
<evidence type="ECO:0000256" key="1">
    <source>
        <dbReference type="ARBA" id="ARBA00010457"/>
    </source>
</evidence>
<protein>
    <submittedName>
        <fullName evidence="4">Superoxide dismutase [Cu-Zn] SodC</fullName>
        <ecNumber evidence="4">1.15.1.1</ecNumber>
    </submittedName>
</protein>
<comment type="caution">
    <text evidence="4">The sequence shown here is derived from an EMBL/GenBank/DDBJ whole genome shotgun (WGS) entry which is preliminary data.</text>
</comment>
<dbReference type="InterPro" id="IPR036423">
    <property type="entry name" value="SOD-like_Cu/Zn_dom_sf"/>
</dbReference>
<dbReference type="PANTHER" id="PTHR10003">
    <property type="entry name" value="SUPEROXIDE DISMUTASE CU-ZN -RELATED"/>
    <property type="match status" value="1"/>
</dbReference>
<feature type="domain" description="Superoxide dismutase copper/zinc binding" evidence="3">
    <location>
        <begin position="49"/>
        <end position="183"/>
    </location>
</feature>
<gene>
    <name evidence="4" type="primary">sodC</name>
    <name evidence="4" type="ORF">ACFOOQ_06510</name>
</gene>
<dbReference type="RefSeq" id="WP_379723277.1">
    <property type="nucleotide sequence ID" value="NZ_JBHRYJ010000001.1"/>
</dbReference>
<dbReference type="SUPFAM" id="SSF49329">
    <property type="entry name" value="Cu,Zn superoxide dismutase-like"/>
    <property type="match status" value="1"/>
</dbReference>
<evidence type="ECO:0000313" key="5">
    <source>
        <dbReference type="Proteomes" id="UP001595711"/>
    </source>
</evidence>
<keyword evidence="4" id="KW-0560">Oxidoreductase</keyword>
<feature type="signal peptide" evidence="2">
    <location>
        <begin position="1"/>
        <end position="29"/>
    </location>
</feature>
<dbReference type="InterPro" id="IPR024134">
    <property type="entry name" value="SOD_Cu/Zn_/chaperone"/>
</dbReference>
<dbReference type="EMBL" id="JBHRYJ010000001">
    <property type="protein sequence ID" value="MFC3675186.1"/>
    <property type="molecule type" value="Genomic_DNA"/>
</dbReference>
<dbReference type="NCBIfam" id="NF007628">
    <property type="entry name" value="PRK10290.1"/>
    <property type="match status" value="1"/>
</dbReference>
<comment type="similarity">
    <text evidence="1">Belongs to the Cu-Zn superoxide dismutase family.</text>
</comment>
<dbReference type="Gene3D" id="2.60.40.200">
    <property type="entry name" value="Superoxide dismutase, copper/zinc binding domain"/>
    <property type="match status" value="1"/>
</dbReference>
<evidence type="ECO:0000259" key="3">
    <source>
        <dbReference type="Pfam" id="PF00080"/>
    </source>
</evidence>
<dbReference type="EC" id="1.15.1.1" evidence="4"/>
<keyword evidence="2" id="KW-0732">Signal</keyword>
<organism evidence="4 5">
    <name type="scientific">Ferrovibrio xuzhouensis</name>
    <dbReference type="NCBI Taxonomy" id="1576914"/>
    <lineage>
        <taxon>Bacteria</taxon>
        <taxon>Pseudomonadati</taxon>
        <taxon>Pseudomonadota</taxon>
        <taxon>Alphaproteobacteria</taxon>
        <taxon>Rhodospirillales</taxon>
        <taxon>Rhodospirillaceae</taxon>
        <taxon>Ferrovibrio</taxon>
    </lineage>
</organism>
<dbReference type="PROSITE" id="PS00087">
    <property type="entry name" value="SOD_CU_ZN_1"/>
    <property type="match status" value="1"/>
</dbReference>
<evidence type="ECO:0000313" key="4">
    <source>
        <dbReference type="EMBL" id="MFC3675186.1"/>
    </source>
</evidence>
<reference evidence="5" key="1">
    <citation type="journal article" date="2019" name="Int. J. Syst. Evol. Microbiol.">
        <title>The Global Catalogue of Microorganisms (GCM) 10K type strain sequencing project: providing services to taxonomists for standard genome sequencing and annotation.</title>
        <authorList>
            <consortium name="The Broad Institute Genomics Platform"/>
            <consortium name="The Broad Institute Genome Sequencing Center for Infectious Disease"/>
            <person name="Wu L."/>
            <person name="Ma J."/>
        </authorList>
    </citation>
    <scope>NUCLEOTIDE SEQUENCE [LARGE SCALE GENOMIC DNA]</scope>
    <source>
        <strain evidence="5">KCTC 42182</strain>
    </source>
</reference>
<accession>A0ABV7VEG1</accession>
<dbReference type="Proteomes" id="UP001595711">
    <property type="component" value="Unassembled WGS sequence"/>
</dbReference>
<proteinExistence type="inferred from homology"/>
<dbReference type="Pfam" id="PF00080">
    <property type="entry name" value="Sod_Cu"/>
    <property type="match status" value="1"/>
</dbReference>
<keyword evidence="5" id="KW-1185">Reference proteome</keyword>
<evidence type="ECO:0000256" key="2">
    <source>
        <dbReference type="SAM" id="SignalP"/>
    </source>
</evidence>
<feature type="chain" id="PRO_5046084556" evidence="2">
    <location>
        <begin position="30"/>
        <end position="185"/>
    </location>
</feature>
<dbReference type="InterPro" id="IPR018152">
    <property type="entry name" value="SOD_Cu/Zn_BS"/>
</dbReference>
<sequence length="185" mass="18426">MPRRHFIAGLALPGLVGLALTGTAMPAQAAQTTITMHAISADGIGGDLGTITARDTPQGLLLVPDLDRLAPPGPHGFHVHAKGSCGPGPGDDGKPAAGMAAGGHYDPRHTGRHLGPLDAGGHLGDLPPLVVEGNGRATLPVLAPHLKVKDLAGHALMIHAGGDNFSDQPVKLGGGGARIACGVAK</sequence>
<name>A0ABV7VEG1_9PROT</name>
<dbReference type="InterPro" id="IPR001424">
    <property type="entry name" value="SOD_Cu_Zn_dom"/>
</dbReference>